<evidence type="ECO:0000256" key="1">
    <source>
        <dbReference type="SAM" id="SignalP"/>
    </source>
</evidence>
<evidence type="ECO:0008006" key="3">
    <source>
        <dbReference type="Google" id="ProtNLM"/>
    </source>
</evidence>
<feature type="chain" id="PRO_5031445201" description="Outer membrane protein beta-barrel domain-containing protein" evidence="1">
    <location>
        <begin position="21"/>
        <end position="185"/>
    </location>
</feature>
<organism evidence="2">
    <name type="scientific">candidate division WOR-3 bacterium</name>
    <dbReference type="NCBI Taxonomy" id="2052148"/>
    <lineage>
        <taxon>Bacteria</taxon>
        <taxon>Bacteria division WOR-3</taxon>
    </lineage>
</organism>
<sequence>MGRLRLIGLIILMCSAPLNAHKYSAGFSWNFNFWGISGRYFITPNFYIQGTGIFGSGYSFYEQRQAFSVGGGIGNFFNVDEWVRPFVGVSGGGGSSKERWRGYYNDQISRTIKFGGRVYGGVSIAVLQPLLREEGDKGVAGLTLEFETGVALQHYAYNDYNQPGLFHYYNAVYFPDFGAGIYYNW</sequence>
<evidence type="ECO:0000313" key="2">
    <source>
        <dbReference type="EMBL" id="HGD13667.1"/>
    </source>
</evidence>
<proteinExistence type="predicted"/>
<reference evidence="2" key="1">
    <citation type="journal article" date="2020" name="mSystems">
        <title>Genome- and Community-Level Interaction Insights into Carbon Utilization and Element Cycling Functions of Hydrothermarchaeota in Hydrothermal Sediment.</title>
        <authorList>
            <person name="Zhou Z."/>
            <person name="Liu Y."/>
            <person name="Xu W."/>
            <person name="Pan J."/>
            <person name="Luo Z.H."/>
            <person name="Li M."/>
        </authorList>
    </citation>
    <scope>NUCLEOTIDE SEQUENCE [LARGE SCALE GENOMIC DNA]</scope>
    <source>
        <strain evidence="2">SpSt-914</strain>
    </source>
</reference>
<dbReference type="EMBL" id="DTMZ01000148">
    <property type="protein sequence ID" value="HGD13667.1"/>
    <property type="molecule type" value="Genomic_DNA"/>
</dbReference>
<comment type="caution">
    <text evidence="2">The sequence shown here is derived from an EMBL/GenBank/DDBJ whole genome shotgun (WGS) entry which is preliminary data.</text>
</comment>
<name>A0A7V3V0G3_UNCW3</name>
<protein>
    <recommendedName>
        <fullName evidence="3">Outer membrane protein beta-barrel domain-containing protein</fullName>
    </recommendedName>
</protein>
<accession>A0A7V3V0G3</accession>
<gene>
    <name evidence="2" type="ORF">ENX16_06280</name>
</gene>
<dbReference type="AlphaFoldDB" id="A0A7V3V0G3"/>
<feature type="signal peptide" evidence="1">
    <location>
        <begin position="1"/>
        <end position="20"/>
    </location>
</feature>
<keyword evidence="1" id="KW-0732">Signal</keyword>